<feature type="region of interest" description="Disordered" evidence="8">
    <location>
        <begin position="25"/>
        <end position="44"/>
    </location>
</feature>
<gene>
    <name evidence="11" type="ORF">PYW07_003398</name>
</gene>
<evidence type="ECO:0000256" key="2">
    <source>
        <dbReference type="ARBA" id="ARBA00005341"/>
    </source>
</evidence>
<dbReference type="GO" id="GO:0016020">
    <property type="term" value="C:membrane"/>
    <property type="evidence" value="ECO:0007669"/>
    <property type="project" value="UniProtKB-SubCell"/>
</dbReference>
<comment type="subcellular location">
    <subcellularLocation>
        <location evidence="1">Membrane</location>
        <topology evidence="1">Single-pass type I membrane protein</topology>
    </subcellularLocation>
</comment>
<comment type="similarity">
    <text evidence="2">Belongs to the CD164 family.</text>
</comment>
<dbReference type="EMBL" id="JARGEI010000017">
    <property type="protein sequence ID" value="KAJ8716771.1"/>
    <property type="molecule type" value="Genomic_DNA"/>
</dbReference>
<evidence type="ECO:0000256" key="5">
    <source>
        <dbReference type="ARBA" id="ARBA00022989"/>
    </source>
</evidence>
<evidence type="ECO:0000256" key="10">
    <source>
        <dbReference type="SAM" id="SignalP"/>
    </source>
</evidence>
<dbReference type="AlphaFoldDB" id="A0AAD8DR73"/>
<feature type="region of interest" description="Disordered" evidence="8">
    <location>
        <begin position="53"/>
        <end position="165"/>
    </location>
</feature>
<feature type="chain" id="PRO_5042110656" description="Sialomucin core protein 24" evidence="10">
    <location>
        <begin position="20"/>
        <end position="207"/>
    </location>
</feature>
<protein>
    <recommendedName>
        <fullName evidence="13">Sialomucin core protein 24</fullName>
    </recommendedName>
</protein>
<feature type="compositionally biased region" description="Polar residues" evidence="8">
    <location>
        <begin position="53"/>
        <end position="62"/>
    </location>
</feature>
<evidence type="ECO:0008006" key="13">
    <source>
        <dbReference type="Google" id="ProtNLM"/>
    </source>
</evidence>
<dbReference type="Pfam" id="PF05283">
    <property type="entry name" value="MGC-24"/>
    <property type="match status" value="1"/>
</dbReference>
<dbReference type="Proteomes" id="UP001231518">
    <property type="component" value="Chromosome 14"/>
</dbReference>
<organism evidence="11 12">
    <name type="scientific">Mythimna separata</name>
    <name type="common">Oriental armyworm</name>
    <name type="synonym">Pseudaletia separata</name>
    <dbReference type="NCBI Taxonomy" id="271217"/>
    <lineage>
        <taxon>Eukaryota</taxon>
        <taxon>Metazoa</taxon>
        <taxon>Ecdysozoa</taxon>
        <taxon>Arthropoda</taxon>
        <taxon>Hexapoda</taxon>
        <taxon>Insecta</taxon>
        <taxon>Pterygota</taxon>
        <taxon>Neoptera</taxon>
        <taxon>Endopterygota</taxon>
        <taxon>Lepidoptera</taxon>
        <taxon>Glossata</taxon>
        <taxon>Ditrysia</taxon>
        <taxon>Noctuoidea</taxon>
        <taxon>Noctuidae</taxon>
        <taxon>Noctuinae</taxon>
        <taxon>Hadenini</taxon>
        <taxon>Mythimna</taxon>
    </lineage>
</organism>
<name>A0AAD8DR73_MYTSE</name>
<feature type="compositionally biased region" description="Polar residues" evidence="8">
    <location>
        <begin position="25"/>
        <end position="40"/>
    </location>
</feature>
<proteinExistence type="inferred from homology"/>
<reference evidence="11" key="1">
    <citation type="submission" date="2023-03" db="EMBL/GenBank/DDBJ databases">
        <title>Chromosome-level genomes of two armyworms, Mythimna separata and Mythimna loreyi, provide insights into the biosynthesis and reception of sex pheromones.</title>
        <authorList>
            <person name="Zhao H."/>
        </authorList>
    </citation>
    <scope>NUCLEOTIDE SEQUENCE</scope>
    <source>
        <strain evidence="11">BeijingLab</strain>
        <tissue evidence="11">Pupa</tissue>
    </source>
</reference>
<dbReference type="GO" id="GO:0031410">
    <property type="term" value="C:cytoplasmic vesicle"/>
    <property type="evidence" value="ECO:0007669"/>
    <property type="project" value="TreeGrafter"/>
</dbReference>
<evidence type="ECO:0000256" key="9">
    <source>
        <dbReference type="SAM" id="Phobius"/>
    </source>
</evidence>
<feature type="signal peptide" evidence="10">
    <location>
        <begin position="1"/>
        <end position="19"/>
    </location>
</feature>
<evidence type="ECO:0000313" key="11">
    <source>
        <dbReference type="EMBL" id="KAJ8716771.1"/>
    </source>
</evidence>
<feature type="transmembrane region" description="Helical" evidence="9">
    <location>
        <begin position="175"/>
        <end position="196"/>
    </location>
</feature>
<sequence>MKQVIFVCLLSVLVSLSQQAAPLDATTQTVPVPPQNGSGNDTKHNETKIIVNNATVTDPPTAQTDNKTTTVNPTQTQNTTQVGNETSTQTTNDSKPSEKNTPTEAKPAADVTTVKPVDPAKEKNETKPATPVPTTNGTTPSGKEKNETTTPKGENVSPTPAPVELKSRAFDGPSFIGGIILTLGLLAIGFMGFKYYKNQTERNYHTL</sequence>
<feature type="compositionally biased region" description="Polar residues" evidence="8">
    <location>
        <begin position="87"/>
        <end position="103"/>
    </location>
</feature>
<keyword evidence="3 9" id="KW-0812">Transmembrane</keyword>
<evidence type="ECO:0000256" key="3">
    <source>
        <dbReference type="ARBA" id="ARBA00022692"/>
    </source>
</evidence>
<feature type="compositionally biased region" description="Low complexity" evidence="8">
    <location>
        <begin position="63"/>
        <end position="86"/>
    </location>
</feature>
<feature type="compositionally biased region" description="Polar residues" evidence="8">
    <location>
        <begin position="132"/>
        <end position="141"/>
    </location>
</feature>
<dbReference type="PANTHER" id="PTHR11337">
    <property type="entry name" value="MUCIN/PORIMIN"/>
    <property type="match status" value="1"/>
</dbReference>
<keyword evidence="6 9" id="KW-0472">Membrane</keyword>
<feature type="compositionally biased region" description="Polar residues" evidence="8">
    <location>
        <begin position="148"/>
        <end position="158"/>
    </location>
</feature>
<evidence type="ECO:0000256" key="6">
    <source>
        <dbReference type="ARBA" id="ARBA00023136"/>
    </source>
</evidence>
<comment type="caution">
    <text evidence="11">The sequence shown here is derived from an EMBL/GenBank/DDBJ whole genome shotgun (WGS) entry which is preliminary data.</text>
</comment>
<keyword evidence="5 9" id="KW-1133">Transmembrane helix</keyword>
<evidence type="ECO:0000256" key="8">
    <source>
        <dbReference type="SAM" id="MobiDB-lite"/>
    </source>
</evidence>
<evidence type="ECO:0000313" key="12">
    <source>
        <dbReference type="Proteomes" id="UP001231518"/>
    </source>
</evidence>
<keyword evidence="12" id="KW-1185">Reference proteome</keyword>
<evidence type="ECO:0000256" key="7">
    <source>
        <dbReference type="ARBA" id="ARBA00023180"/>
    </source>
</evidence>
<keyword evidence="4 10" id="KW-0732">Signal</keyword>
<evidence type="ECO:0000256" key="1">
    <source>
        <dbReference type="ARBA" id="ARBA00004479"/>
    </source>
</evidence>
<accession>A0AAD8DR73</accession>
<dbReference type="PANTHER" id="PTHR11337:SF8">
    <property type="entry name" value="VISGUN, ISOFORM E"/>
    <property type="match status" value="1"/>
</dbReference>
<keyword evidence="7" id="KW-0325">Glycoprotein</keyword>
<dbReference type="InterPro" id="IPR007947">
    <property type="entry name" value="CD164_MGC24"/>
</dbReference>
<evidence type="ECO:0000256" key="4">
    <source>
        <dbReference type="ARBA" id="ARBA00022729"/>
    </source>
</evidence>